<feature type="binding site" evidence="3">
    <location>
        <position position="341"/>
    </location>
    <ligand>
        <name>CTP</name>
        <dbReference type="ChEBI" id="CHEBI:37563"/>
    </ligand>
</feature>
<keyword evidence="3 4" id="KW-0288">FMN</keyword>
<evidence type="ECO:0000259" key="5">
    <source>
        <dbReference type="Pfam" id="PF02441"/>
    </source>
</evidence>
<dbReference type="STRING" id="1120918.SAMN05216249_10125"/>
<evidence type="ECO:0000256" key="4">
    <source>
        <dbReference type="RuleBase" id="RU364078"/>
    </source>
</evidence>
<keyword evidence="3" id="KW-0479">Metal-binding</keyword>
<feature type="domain" description="Flavoprotein" evidence="5">
    <location>
        <begin position="5"/>
        <end position="176"/>
    </location>
</feature>
<dbReference type="EC" id="4.1.1.36" evidence="3"/>
<dbReference type="SUPFAM" id="SSF102645">
    <property type="entry name" value="CoaB-like"/>
    <property type="match status" value="1"/>
</dbReference>
<evidence type="ECO:0000256" key="1">
    <source>
        <dbReference type="ARBA" id="ARBA00022793"/>
    </source>
</evidence>
<comment type="function">
    <text evidence="3">Catalyzes two sequential steps in the biosynthesis of coenzyme A. In the first step cysteine is conjugated to 4'-phosphopantothenate to form 4-phosphopantothenoylcysteine. In the second step the latter compound is decarboxylated to form 4'-phosphopantotheine.</text>
</comment>
<dbReference type="GO" id="GO:0046872">
    <property type="term" value="F:metal ion binding"/>
    <property type="evidence" value="ECO:0007669"/>
    <property type="project" value="UniProtKB-KW"/>
</dbReference>
<dbReference type="NCBIfam" id="TIGR00521">
    <property type="entry name" value="coaBC_dfp"/>
    <property type="match status" value="1"/>
</dbReference>
<dbReference type="EMBL" id="FOJY01000001">
    <property type="protein sequence ID" value="SFA68795.1"/>
    <property type="molecule type" value="Genomic_DNA"/>
</dbReference>
<comment type="cofactor">
    <cofactor evidence="3">
        <name>FMN</name>
        <dbReference type="ChEBI" id="CHEBI:58210"/>
    </cofactor>
    <text evidence="3">Binds 1 FMN per subunit.</text>
</comment>
<keyword evidence="3 4" id="KW-0436">Ligase</keyword>
<evidence type="ECO:0000259" key="6">
    <source>
        <dbReference type="Pfam" id="PF04127"/>
    </source>
</evidence>
<keyword evidence="8" id="KW-1185">Reference proteome</keyword>
<feature type="binding site" evidence="3">
    <location>
        <position position="323"/>
    </location>
    <ligand>
        <name>CTP</name>
        <dbReference type="ChEBI" id="CHEBI:37563"/>
    </ligand>
</feature>
<feature type="binding site" evidence="3">
    <location>
        <position position="288"/>
    </location>
    <ligand>
        <name>CTP</name>
        <dbReference type="ChEBI" id="CHEBI:37563"/>
    </ligand>
</feature>
<dbReference type="GO" id="GO:0004632">
    <property type="term" value="F:phosphopantothenate--cysteine ligase activity"/>
    <property type="evidence" value="ECO:0007669"/>
    <property type="project" value="UniProtKB-UniRule"/>
</dbReference>
<dbReference type="InterPro" id="IPR035929">
    <property type="entry name" value="CoaB-like_sf"/>
</dbReference>
<dbReference type="OrthoDB" id="9802554at2"/>
<dbReference type="InterPro" id="IPR003382">
    <property type="entry name" value="Flavoprotein"/>
</dbReference>
<dbReference type="PANTHER" id="PTHR14359:SF6">
    <property type="entry name" value="PHOSPHOPANTOTHENOYLCYSTEINE DECARBOXYLASE"/>
    <property type="match status" value="1"/>
</dbReference>
<dbReference type="AlphaFoldDB" id="A0A1I0UXK8"/>
<dbReference type="GO" id="GO:0071513">
    <property type="term" value="C:phosphopantothenoylcysteine decarboxylase complex"/>
    <property type="evidence" value="ECO:0007669"/>
    <property type="project" value="TreeGrafter"/>
</dbReference>
<feature type="region of interest" description="Phosphopantothenoylcysteine decarboxylase" evidence="3">
    <location>
        <begin position="1"/>
        <end position="189"/>
    </location>
</feature>
<reference evidence="7 8" key="1">
    <citation type="submission" date="2016-10" db="EMBL/GenBank/DDBJ databases">
        <authorList>
            <person name="de Groot N.N."/>
        </authorList>
    </citation>
    <scope>NUCLEOTIDE SEQUENCE [LARGE SCALE GENOMIC DNA]</scope>
    <source>
        <strain evidence="7 8">DSM 5522</strain>
    </source>
</reference>
<gene>
    <name evidence="3" type="primary">coaBC</name>
    <name evidence="7" type="ORF">SAMN05216249_10125</name>
</gene>
<comment type="similarity">
    <text evidence="3 4">In the C-terminal section; belongs to the PPC synthetase family.</text>
</comment>
<dbReference type="HAMAP" id="MF_02225">
    <property type="entry name" value="CoaBC"/>
    <property type="match status" value="1"/>
</dbReference>
<comment type="function">
    <text evidence="4">Catalyzes two steps in the biosynthesis of coenzyme A. In the first step cysteine is conjugated to 4'-phosphopantothenate to form 4-phosphopantothenoylcysteine, in the latter compound is decarboxylated to form 4'-phosphopantotheine.</text>
</comment>
<dbReference type="InterPro" id="IPR036551">
    <property type="entry name" value="Flavin_trans-like"/>
</dbReference>
<dbReference type="EC" id="6.3.2.5" evidence="3"/>
<sequence>MLKGKTIILGVTGSIAAYKAANIASMLVKQHADLTVIMTKNALNFINPIVFETLTGNKCLIDTFDRNFQYSVEHVSLAKKASAFVVAPASADIIAKMAYGIADDMLTTTILACNCTKIVAPAMNTNMYLNPITLENIQKLENHGFKFITPASGMLACKDVGIGKLPSEEEIVERILYEVALKKKFEGKKILITAGPTIEAIDPVRFISNHSTGKMGFALAKMASFMGANVTLVSGKVNLKTPYGVERIDIESAKDMYESVVSRFEEYDIIIKAAAVADYTPAHYSDEKIKKKDSDSALALVRTKDILKYLGEHKKEGQFICGFSMETENMLENSKEKLLKKNADMIVANSIKQEGAGFAGDTNIVTIISKDEVVELPILSKEETALEILYNIEKHLAK</sequence>
<organism evidence="7 8">
    <name type="scientific">Acetitomaculum ruminis DSM 5522</name>
    <dbReference type="NCBI Taxonomy" id="1120918"/>
    <lineage>
        <taxon>Bacteria</taxon>
        <taxon>Bacillati</taxon>
        <taxon>Bacillota</taxon>
        <taxon>Clostridia</taxon>
        <taxon>Lachnospirales</taxon>
        <taxon>Lachnospiraceae</taxon>
        <taxon>Acetitomaculum</taxon>
    </lineage>
</organism>
<evidence type="ECO:0000256" key="2">
    <source>
        <dbReference type="ARBA" id="ARBA00023239"/>
    </source>
</evidence>
<feature type="binding site" evidence="3">
    <location>
        <position position="337"/>
    </location>
    <ligand>
        <name>CTP</name>
        <dbReference type="ChEBI" id="CHEBI:37563"/>
    </ligand>
</feature>
<comment type="catalytic activity">
    <reaction evidence="3 4">
        <text>(R)-4'-phosphopantothenate + L-cysteine + CTP = N-[(R)-4-phosphopantothenoyl]-L-cysteine + CMP + diphosphate + H(+)</text>
        <dbReference type="Rhea" id="RHEA:19397"/>
        <dbReference type="ChEBI" id="CHEBI:10986"/>
        <dbReference type="ChEBI" id="CHEBI:15378"/>
        <dbReference type="ChEBI" id="CHEBI:33019"/>
        <dbReference type="ChEBI" id="CHEBI:35235"/>
        <dbReference type="ChEBI" id="CHEBI:37563"/>
        <dbReference type="ChEBI" id="CHEBI:59458"/>
        <dbReference type="ChEBI" id="CHEBI:60377"/>
        <dbReference type="EC" id="6.3.2.5"/>
    </reaction>
</comment>
<proteinExistence type="inferred from homology"/>
<protein>
    <recommendedName>
        <fullName evidence="3">Coenzyme A biosynthesis bifunctional protein CoaBC</fullName>
    </recommendedName>
    <alternativeName>
        <fullName evidence="3">DNA/pantothenate metabolism flavoprotein</fullName>
    </alternativeName>
    <alternativeName>
        <fullName evidence="3">Phosphopantothenoylcysteine synthetase/decarboxylase</fullName>
        <shortName evidence="3">PPCS-PPCDC</shortName>
    </alternativeName>
    <domain>
        <recommendedName>
            <fullName evidence="3">Phosphopantothenoylcysteine decarboxylase</fullName>
            <shortName evidence="3">PPC decarboxylase</shortName>
            <shortName evidence="3">PPC-DC</shortName>
            <ecNumber evidence="3">4.1.1.36</ecNumber>
        </recommendedName>
        <alternativeName>
            <fullName evidence="3">CoaC</fullName>
        </alternativeName>
    </domain>
    <domain>
        <recommendedName>
            <fullName evidence="3">Phosphopantothenate--cysteine ligase</fullName>
            <ecNumber evidence="3">6.3.2.5</ecNumber>
        </recommendedName>
        <alternativeName>
            <fullName evidence="3">CoaB</fullName>
        </alternativeName>
        <alternativeName>
            <fullName evidence="3">Phosphopantothenoylcysteine synthetase</fullName>
            <shortName evidence="3">PPC synthetase</shortName>
            <shortName evidence="3">PPC-S</shortName>
        </alternativeName>
    </domain>
</protein>
<comment type="similarity">
    <text evidence="3 4">In the N-terminal section; belongs to the HFCD (homo-oligomeric flavin containing Cys decarboxylase) superfamily.</text>
</comment>
<dbReference type="GO" id="GO:0010181">
    <property type="term" value="F:FMN binding"/>
    <property type="evidence" value="ECO:0007669"/>
    <property type="project" value="UniProtKB-UniRule"/>
</dbReference>
<dbReference type="RefSeq" id="WP_092869753.1">
    <property type="nucleotide sequence ID" value="NZ_FOJY01000001.1"/>
</dbReference>
<dbReference type="GO" id="GO:0015937">
    <property type="term" value="P:coenzyme A biosynthetic process"/>
    <property type="evidence" value="ECO:0007669"/>
    <property type="project" value="UniProtKB-UniRule"/>
</dbReference>
<dbReference type="Pfam" id="PF04127">
    <property type="entry name" value="DFP"/>
    <property type="match status" value="1"/>
</dbReference>
<dbReference type="Pfam" id="PF02441">
    <property type="entry name" value="Flavoprotein"/>
    <property type="match status" value="1"/>
</dbReference>
<dbReference type="PANTHER" id="PTHR14359">
    <property type="entry name" value="HOMO-OLIGOMERIC FLAVIN CONTAINING CYS DECARBOXYLASE FAMILY"/>
    <property type="match status" value="1"/>
</dbReference>
<dbReference type="InterPro" id="IPR007085">
    <property type="entry name" value="DNA/pantothenate-metab_flavo_C"/>
</dbReference>
<comment type="pathway">
    <text evidence="3 4">Cofactor biosynthesis; coenzyme A biosynthesis; CoA from (R)-pantothenate: step 2/5.</text>
</comment>
<name>A0A1I0UXK8_9FIRM</name>
<keyword evidence="3" id="KW-0511">Multifunctional enzyme</keyword>
<evidence type="ECO:0000313" key="8">
    <source>
        <dbReference type="Proteomes" id="UP000198838"/>
    </source>
</evidence>
<dbReference type="SUPFAM" id="SSF52507">
    <property type="entry name" value="Homo-oligomeric flavin-containing Cys decarboxylases, HFCD"/>
    <property type="match status" value="1"/>
</dbReference>
<keyword evidence="3 4" id="KW-0285">Flavoprotein</keyword>
<feature type="binding site" evidence="3">
    <location>
        <position position="278"/>
    </location>
    <ligand>
        <name>CTP</name>
        <dbReference type="ChEBI" id="CHEBI:37563"/>
    </ligand>
</feature>
<keyword evidence="3" id="KW-0460">Magnesium</keyword>
<dbReference type="GO" id="GO:0004633">
    <property type="term" value="F:phosphopantothenoylcysteine decarboxylase activity"/>
    <property type="evidence" value="ECO:0007669"/>
    <property type="project" value="UniProtKB-UniRule"/>
</dbReference>
<comment type="caution">
    <text evidence="3">Lacks conserved residue(s) required for the propagation of feature annotation.</text>
</comment>
<comment type="cofactor">
    <cofactor evidence="3">
        <name>Mg(2+)</name>
        <dbReference type="ChEBI" id="CHEBI:18420"/>
    </cofactor>
</comment>
<dbReference type="Proteomes" id="UP000198838">
    <property type="component" value="Unassembled WGS sequence"/>
</dbReference>
<comment type="catalytic activity">
    <reaction evidence="3 4">
        <text>N-[(R)-4-phosphopantothenoyl]-L-cysteine + H(+) = (R)-4'-phosphopantetheine + CO2</text>
        <dbReference type="Rhea" id="RHEA:16793"/>
        <dbReference type="ChEBI" id="CHEBI:15378"/>
        <dbReference type="ChEBI" id="CHEBI:16526"/>
        <dbReference type="ChEBI" id="CHEBI:59458"/>
        <dbReference type="ChEBI" id="CHEBI:61723"/>
        <dbReference type="EC" id="4.1.1.36"/>
    </reaction>
</comment>
<dbReference type="UniPathway" id="UPA00241">
    <property type="reaction ID" value="UER00353"/>
</dbReference>
<evidence type="ECO:0000256" key="3">
    <source>
        <dbReference type="HAMAP-Rule" id="MF_02225"/>
    </source>
</evidence>
<feature type="domain" description="DNA/pantothenate metabolism flavoprotein C-terminal" evidence="6">
    <location>
        <begin position="186"/>
        <end position="394"/>
    </location>
</feature>
<dbReference type="Gene3D" id="3.40.50.1950">
    <property type="entry name" value="Flavin prenyltransferase-like"/>
    <property type="match status" value="1"/>
</dbReference>
<dbReference type="InterPro" id="IPR005252">
    <property type="entry name" value="CoaBC"/>
</dbReference>
<keyword evidence="2 3" id="KW-0456">Lyase</keyword>
<dbReference type="Gene3D" id="3.40.50.10300">
    <property type="entry name" value="CoaB-like"/>
    <property type="match status" value="1"/>
</dbReference>
<feature type="active site" description="Proton donor" evidence="3">
    <location>
        <position position="157"/>
    </location>
</feature>
<dbReference type="GO" id="GO:0015941">
    <property type="term" value="P:pantothenate catabolic process"/>
    <property type="evidence" value="ECO:0007669"/>
    <property type="project" value="InterPro"/>
</dbReference>
<keyword evidence="1 3" id="KW-0210">Decarboxylase</keyword>
<evidence type="ECO:0000313" key="7">
    <source>
        <dbReference type="EMBL" id="SFA68795.1"/>
    </source>
</evidence>
<accession>A0A1I0UXK8</accession>
<feature type="region of interest" description="Phosphopantothenate--cysteine ligase" evidence="3">
    <location>
        <begin position="190"/>
        <end position="398"/>
    </location>
</feature>
<comment type="pathway">
    <text evidence="3 4">Cofactor biosynthesis; coenzyme A biosynthesis; CoA from (R)-pantothenate: step 3/5.</text>
</comment>